<name>A0A4Q4SJ56_9PLEO</name>
<dbReference type="EMBL" id="PEJP01000009">
    <property type="protein sequence ID" value="RYO70710.1"/>
    <property type="molecule type" value="Genomic_DNA"/>
</dbReference>
<sequence length="72" mass="7633">MLDNIYLALAVVILPTIGATAISRSRSPAENRYVEGPFSEVVKNLKTDATGALSVEPDGVLRSFAGKLEVIS</sequence>
<keyword evidence="3" id="KW-1185">Reference proteome</keyword>
<keyword evidence="1" id="KW-1133">Transmembrane helix</keyword>
<protein>
    <submittedName>
        <fullName evidence="2">Uncharacterized protein</fullName>
    </submittedName>
</protein>
<dbReference type="AlphaFoldDB" id="A0A4Q4SJ56"/>
<evidence type="ECO:0000313" key="3">
    <source>
        <dbReference type="Proteomes" id="UP000293823"/>
    </source>
</evidence>
<evidence type="ECO:0000256" key="1">
    <source>
        <dbReference type="SAM" id="Phobius"/>
    </source>
</evidence>
<gene>
    <name evidence="2" type="ORF">AA0113_g2883</name>
</gene>
<dbReference type="Proteomes" id="UP000293823">
    <property type="component" value="Unassembled WGS sequence"/>
</dbReference>
<evidence type="ECO:0000313" key="2">
    <source>
        <dbReference type="EMBL" id="RYO70710.1"/>
    </source>
</evidence>
<organism evidence="2 3">
    <name type="scientific">Alternaria arborescens</name>
    <dbReference type="NCBI Taxonomy" id="156630"/>
    <lineage>
        <taxon>Eukaryota</taxon>
        <taxon>Fungi</taxon>
        <taxon>Dikarya</taxon>
        <taxon>Ascomycota</taxon>
        <taxon>Pezizomycotina</taxon>
        <taxon>Dothideomycetes</taxon>
        <taxon>Pleosporomycetidae</taxon>
        <taxon>Pleosporales</taxon>
        <taxon>Pleosporineae</taxon>
        <taxon>Pleosporaceae</taxon>
        <taxon>Alternaria</taxon>
        <taxon>Alternaria sect. Alternaria</taxon>
    </lineage>
</organism>
<keyword evidence="1" id="KW-0472">Membrane</keyword>
<comment type="caution">
    <text evidence="2">The sequence shown here is derived from an EMBL/GenBank/DDBJ whole genome shotgun (WGS) entry which is preliminary data.</text>
</comment>
<dbReference type="OrthoDB" id="3662161at2759"/>
<reference evidence="3" key="1">
    <citation type="journal article" date="2019" name="bioRxiv">
        <title>Genomics, evolutionary history and diagnostics of the Alternaria alternata species group including apple and Asian pear pathotypes.</title>
        <authorList>
            <person name="Armitage A.D."/>
            <person name="Cockerton H.M."/>
            <person name="Sreenivasaprasad S."/>
            <person name="Woodhall J.W."/>
            <person name="Lane C.R."/>
            <person name="Harrison R.J."/>
            <person name="Clarkson J.P."/>
        </authorList>
    </citation>
    <scope>NUCLEOTIDE SEQUENCE [LARGE SCALE GENOMIC DNA]</scope>
    <source>
        <strain evidence="3">RGR 97.0016</strain>
    </source>
</reference>
<accession>A0A4Q4SJ56</accession>
<feature type="transmembrane region" description="Helical" evidence="1">
    <location>
        <begin position="6"/>
        <end position="23"/>
    </location>
</feature>
<keyword evidence="1" id="KW-0812">Transmembrane</keyword>
<proteinExistence type="predicted"/>